<sequence length="273" mass="31719">MDDVLSSRRQKALAQRARSQQLRLKDMQVAEKRFLDLKLLRIAWDKDKTETSIQRDIRMLNDELRQNRRIQEDDFAEYEDVIDAVSIIDMRSEAPRGAASAISRDRAMRVLSAPAMTTCVRELEPRIGFGNVKWRLSRTKIADRPRCSFDQRQAHCPHFPCSKPAEYHHIGFDIRTDGRSRPRFSTSTQTAVSAREVLLDELESKSVRRLRRSTLDQCRIKEKALKKLITDMKARSESNRPKDWCTNYGVPTSRRKILKAARPTSMEDFQGIL</sequence>
<dbReference type="EMBL" id="JAODUP010000154">
    <property type="protein sequence ID" value="KAK2159353.1"/>
    <property type="molecule type" value="Genomic_DNA"/>
</dbReference>
<name>A0AAD9N8I6_9ANNE</name>
<reference evidence="1" key="1">
    <citation type="journal article" date="2023" name="Mol. Biol. Evol.">
        <title>Third-Generation Sequencing Reveals the Adaptive Role of the Epigenome in Three Deep-Sea Polychaetes.</title>
        <authorList>
            <person name="Perez M."/>
            <person name="Aroh O."/>
            <person name="Sun Y."/>
            <person name="Lan Y."/>
            <person name="Juniper S.K."/>
            <person name="Young C.R."/>
            <person name="Angers B."/>
            <person name="Qian P.Y."/>
        </authorList>
    </citation>
    <scope>NUCLEOTIDE SEQUENCE</scope>
    <source>
        <strain evidence="1">P08H-3</strain>
    </source>
</reference>
<comment type="caution">
    <text evidence="1">The sequence shown here is derived from an EMBL/GenBank/DDBJ whole genome shotgun (WGS) entry which is preliminary data.</text>
</comment>
<organism evidence="1 2">
    <name type="scientific">Paralvinella palmiformis</name>
    <dbReference type="NCBI Taxonomy" id="53620"/>
    <lineage>
        <taxon>Eukaryota</taxon>
        <taxon>Metazoa</taxon>
        <taxon>Spiralia</taxon>
        <taxon>Lophotrochozoa</taxon>
        <taxon>Annelida</taxon>
        <taxon>Polychaeta</taxon>
        <taxon>Sedentaria</taxon>
        <taxon>Canalipalpata</taxon>
        <taxon>Terebellida</taxon>
        <taxon>Terebelliformia</taxon>
        <taxon>Alvinellidae</taxon>
        <taxon>Paralvinella</taxon>
    </lineage>
</organism>
<evidence type="ECO:0000313" key="2">
    <source>
        <dbReference type="Proteomes" id="UP001208570"/>
    </source>
</evidence>
<evidence type="ECO:0000313" key="1">
    <source>
        <dbReference type="EMBL" id="KAK2159353.1"/>
    </source>
</evidence>
<dbReference type="AlphaFoldDB" id="A0AAD9N8I6"/>
<protein>
    <submittedName>
        <fullName evidence="1">Uncharacterized protein</fullName>
    </submittedName>
</protein>
<accession>A0AAD9N8I6</accession>
<gene>
    <name evidence="1" type="ORF">LSH36_154g03009</name>
</gene>
<dbReference type="Proteomes" id="UP001208570">
    <property type="component" value="Unassembled WGS sequence"/>
</dbReference>
<keyword evidence="2" id="KW-1185">Reference proteome</keyword>
<proteinExistence type="predicted"/>